<name>V2WM58_MONRO</name>
<comment type="caution">
    <text evidence="1">The sequence shown here is derived from an EMBL/GenBank/DDBJ whole genome shotgun (WGS) entry which is preliminary data.</text>
</comment>
<gene>
    <name evidence="1" type="ORF">Moror_10867</name>
</gene>
<dbReference type="EMBL" id="AWSO01000718">
    <property type="protein sequence ID" value="ESK87953.1"/>
    <property type="molecule type" value="Genomic_DNA"/>
</dbReference>
<dbReference type="Proteomes" id="UP000017559">
    <property type="component" value="Unassembled WGS sequence"/>
</dbReference>
<accession>V2WM58</accession>
<evidence type="ECO:0008006" key="3">
    <source>
        <dbReference type="Google" id="ProtNLM"/>
    </source>
</evidence>
<dbReference type="KEGG" id="mrr:Moror_10867"/>
<proteinExistence type="predicted"/>
<sequence length="415" mass="47521">MLPPEILDIVFVTLLESRDWDDFRPQYAYHALLLVNHHWHNVAIRHLYHTIAANSHLKSQNLLETLENHPDIAALVRGARLGTLIFKRSQDSAHIHAKIIAKCPNVNKIWVTGCGGFFNTLMGGIKLGTKLEEILLSRSDSEEGSDDLVLCQSRNFVENLPRWPRLGHLSFYGPVLCDESDEFRLRSRLLDPHGWNTEDTFFDSESSTPSSPNQNLRQVRFMENAITFTEHGMLPNLTVLAPCVEALSIHYRNWHAQLHAPYLKTSLGRWSSHLRELYLTSSGGYITSSMPPRRPSIDDVFLQLTALRILDISSFFLLLHTLVRTTAPIERLIFWDHLRTGDIICNELGQYLENEDVLPSLRLLQTRRCNPPKDHPVRNICRLRGVVFNPLTPTQTMGPIEEAMLDLTTRYPTLE</sequence>
<dbReference type="AlphaFoldDB" id="V2WM58"/>
<dbReference type="OrthoDB" id="3062575at2759"/>
<evidence type="ECO:0000313" key="1">
    <source>
        <dbReference type="EMBL" id="ESK87953.1"/>
    </source>
</evidence>
<dbReference type="HOGENOM" id="CLU_662369_0_0_1"/>
<protein>
    <recommendedName>
        <fullName evidence="3">F-box domain-containing protein</fullName>
    </recommendedName>
</protein>
<dbReference type="SUPFAM" id="SSF52047">
    <property type="entry name" value="RNI-like"/>
    <property type="match status" value="1"/>
</dbReference>
<reference evidence="1 2" key="1">
    <citation type="journal article" date="2014" name="BMC Genomics">
        <title>Genome and secretome analysis of the hemibiotrophic fungal pathogen, Moniliophthora roreri, which causes frosty pod rot disease of cacao: mechanisms of the biotrophic and necrotrophic phases.</title>
        <authorList>
            <person name="Meinhardt L.W."/>
            <person name="Costa G.G.L."/>
            <person name="Thomazella D.P.T."/>
            <person name="Teixeira P.J.P.L."/>
            <person name="Carazzolle M.F."/>
            <person name="Schuster S.C."/>
            <person name="Carlson J.E."/>
            <person name="Guiltinan M.J."/>
            <person name="Mieczkowski P."/>
            <person name="Farmer A."/>
            <person name="Ramaraj T."/>
            <person name="Crozier J."/>
            <person name="Davis R.E."/>
            <person name="Shao J."/>
            <person name="Melnick R.L."/>
            <person name="Pereira G.A.G."/>
            <person name="Bailey B.A."/>
        </authorList>
    </citation>
    <scope>NUCLEOTIDE SEQUENCE [LARGE SCALE GENOMIC DNA]</scope>
    <source>
        <strain evidence="1 2">MCA 2997</strain>
    </source>
</reference>
<organism evidence="1 2">
    <name type="scientific">Moniliophthora roreri (strain MCA 2997)</name>
    <name type="common">Cocoa frosty pod rot fungus</name>
    <name type="synonym">Crinipellis roreri</name>
    <dbReference type="NCBI Taxonomy" id="1381753"/>
    <lineage>
        <taxon>Eukaryota</taxon>
        <taxon>Fungi</taxon>
        <taxon>Dikarya</taxon>
        <taxon>Basidiomycota</taxon>
        <taxon>Agaricomycotina</taxon>
        <taxon>Agaricomycetes</taxon>
        <taxon>Agaricomycetidae</taxon>
        <taxon>Agaricales</taxon>
        <taxon>Marasmiineae</taxon>
        <taxon>Marasmiaceae</taxon>
        <taxon>Moniliophthora</taxon>
    </lineage>
</organism>
<keyword evidence="2" id="KW-1185">Reference proteome</keyword>
<evidence type="ECO:0000313" key="2">
    <source>
        <dbReference type="Proteomes" id="UP000017559"/>
    </source>
</evidence>